<evidence type="ECO:0000313" key="6">
    <source>
        <dbReference type="Proteomes" id="UP001154282"/>
    </source>
</evidence>
<feature type="region of interest" description="Disordered" evidence="4">
    <location>
        <begin position="548"/>
        <end position="580"/>
    </location>
</feature>
<dbReference type="SMART" id="SM00386">
    <property type="entry name" value="HAT"/>
    <property type="match status" value="5"/>
</dbReference>
<dbReference type="Pfam" id="PF08424">
    <property type="entry name" value="NRDE-2"/>
    <property type="match status" value="1"/>
</dbReference>
<evidence type="ECO:0000256" key="1">
    <source>
        <dbReference type="ARBA" id="ARBA00004123"/>
    </source>
</evidence>
<comment type="subcellular location">
    <subcellularLocation>
        <location evidence="1">Nucleus</location>
    </subcellularLocation>
</comment>
<dbReference type="AlphaFoldDB" id="A0AAV0IV50"/>
<keyword evidence="3" id="KW-0539">Nucleus</keyword>
<evidence type="ECO:0000256" key="2">
    <source>
        <dbReference type="ARBA" id="ARBA00009265"/>
    </source>
</evidence>
<dbReference type="InterPro" id="IPR011990">
    <property type="entry name" value="TPR-like_helical_dom_sf"/>
</dbReference>
<evidence type="ECO:0000313" key="5">
    <source>
        <dbReference type="EMBL" id="CAI0400205.1"/>
    </source>
</evidence>
<gene>
    <name evidence="5" type="ORF">LITE_LOCUS10659</name>
</gene>
<dbReference type="PANTHER" id="PTHR13471">
    <property type="entry name" value="TETRATRICOPEPTIDE-LIKE HELICAL"/>
    <property type="match status" value="1"/>
</dbReference>
<dbReference type="Proteomes" id="UP001154282">
    <property type="component" value="Unassembled WGS sequence"/>
</dbReference>
<dbReference type="InterPro" id="IPR013633">
    <property type="entry name" value="NRDE-2"/>
</dbReference>
<dbReference type="InterPro" id="IPR003107">
    <property type="entry name" value="HAT"/>
</dbReference>
<evidence type="ECO:0000256" key="4">
    <source>
        <dbReference type="SAM" id="MobiDB-lite"/>
    </source>
</evidence>
<evidence type="ECO:0000256" key="3">
    <source>
        <dbReference type="ARBA" id="ARBA00023242"/>
    </source>
</evidence>
<evidence type="ECO:0008006" key="7">
    <source>
        <dbReference type="Google" id="ProtNLM"/>
    </source>
</evidence>
<keyword evidence="6" id="KW-1185">Reference proteome</keyword>
<dbReference type="PANTHER" id="PTHR13471:SF0">
    <property type="entry name" value="NUCLEAR EXOSOME REGULATOR NRDE2"/>
    <property type="match status" value="1"/>
</dbReference>
<dbReference type="GO" id="GO:1902369">
    <property type="term" value="P:negative regulation of RNA catabolic process"/>
    <property type="evidence" value="ECO:0007669"/>
    <property type="project" value="TreeGrafter"/>
</dbReference>
<comment type="similarity">
    <text evidence="2">Belongs to the NRDE2 family.</text>
</comment>
<accession>A0AAV0IV50</accession>
<organism evidence="5 6">
    <name type="scientific">Linum tenue</name>
    <dbReference type="NCBI Taxonomy" id="586396"/>
    <lineage>
        <taxon>Eukaryota</taxon>
        <taxon>Viridiplantae</taxon>
        <taxon>Streptophyta</taxon>
        <taxon>Embryophyta</taxon>
        <taxon>Tracheophyta</taxon>
        <taxon>Spermatophyta</taxon>
        <taxon>Magnoliopsida</taxon>
        <taxon>eudicotyledons</taxon>
        <taxon>Gunneridae</taxon>
        <taxon>Pentapetalae</taxon>
        <taxon>rosids</taxon>
        <taxon>fabids</taxon>
        <taxon>Malpighiales</taxon>
        <taxon>Linaceae</taxon>
        <taxon>Linum</taxon>
    </lineage>
</organism>
<dbReference type="SUPFAM" id="SSF48452">
    <property type="entry name" value="TPR-like"/>
    <property type="match status" value="1"/>
</dbReference>
<feature type="compositionally biased region" description="Basic and acidic residues" evidence="4">
    <location>
        <begin position="565"/>
        <end position="576"/>
    </location>
</feature>
<feature type="region of interest" description="Disordered" evidence="4">
    <location>
        <begin position="60"/>
        <end position="158"/>
    </location>
</feature>
<dbReference type="GO" id="GO:0031048">
    <property type="term" value="P:regulatory ncRNA-mediated heterochromatin formation"/>
    <property type="evidence" value="ECO:0007669"/>
    <property type="project" value="TreeGrafter"/>
</dbReference>
<dbReference type="Gene3D" id="1.25.40.10">
    <property type="entry name" value="Tetratricopeptide repeat domain"/>
    <property type="match status" value="2"/>
</dbReference>
<name>A0AAV0IV50_9ROSI</name>
<sequence length="1178" mass="133896">MEGKAEAESEASTAVQPSLFPLFAASDTAPLHASTSAALPPSQWLQNASFTADIGAINDAVTSLRRDPNSEDDSASDSERRRQDSSKPSAARYELLEEDESDEFVKEAKESGRYDLSSSDGGRERKKRNRKKTKGSKRKRSENRYGDHASRKSNVRGWADSDAKQAKDYYFDSHGDRDNLAYGSLYRMDVPRYKPYSSASPYGFNLKGVYWSNKKGSTFDGDADVDVLDTKLKSDGRYWSPKYAALVRHKNLKRLRFLAHVQPEVTASDDFIPLLDSQIPQEAVDQAASSKASVIEESWEDEVLRKTREFNKLTREHPHDEKVWLDFAEFQDKVANMQPQKAARLQTLEKKISILQKAAELNPDNEELLLSLLKAYQRRDTADVLVGRWERVLMHHSGSCKLWKEYLNVIRGDFSSFKVSEMRKMYAHAIQALSNACSKQFRQVHQNVKPTSLDPSILQLELGLVDIFVSLCRFEWQAGYHELATALFQAEIEFSLFCPSLLVSEHGKLRLFEHFWNSDAPRVGEERAVGWLTWLEKEEENRQRILKEEMSREEESGGWTGWSEPRSKHEGTDKNPETTTDIVGATEENHELSGDEDNNQEDDTEALLKQLGIDTDSGATDEVKDTSTWARWSEEESLRDANQWLPVHGKSGVSLSLSHGIPSGETDEQLLRIILYEDINRFLFSINSQEALFSLVSQFVDFFGGRMPQWLCTNSSSWAEQILMVESLPGSISEDLRGVFDMVVKPPSLAGNDLEFLLGGVGDSSKRTDMMKFLRNAVLLSLSAFPRNHKLEEAALLAEELSSTKNDSSTPCRALAKTLLKSDRQDVLLCGVYAKREASFGKIDHARRVFDMALSSIEGLQEDFHRNAPLLYFWYAEIELADAAGNHQEPSRALHILSCLGSGTRYSPFECKPSSLQLLRARQGFKERLKMVRSAWVRGSIDDQTVAVTCSASLFEEMTSGWTAGVEVLDEAFTMVLPERRNQSPQLELLFTYYMKMLLRHNNELSLSRVWGTILRGLQTYPSNPELFKTFVEIGNLYTTPNKLRLMFDDYSHKKSGIIVWLFAVSFEMARGGSPHRIHGLFERALGNESLQNSVILWRMYISYEVNIACNFSAARRIFFRAIHACPWSKKLWLDGFQKLKSILTVKELSDLQEVMRDKELNLRTDIYEILLLEDEIA</sequence>
<reference evidence="5" key="1">
    <citation type="submission" date="2022-08" db="EMBL/GenBank/DDBJ databases">
        <authorList>
            <person name="Gutierrez-Valencia J."/>
        </authorList>
    </citation>
    <scope>NUCLEOTIDE SEQUENCE</scope>
</reference>
<comment type="caution">
    <text evidence="5">The sequence shown here is derived from an EMBL/GenBank/DDBJ whole genome shotgun (WGS) entry which is preliminary data.</text>
</comment>
<protein>
    <recommendedName>
        <fullName evidence="7">Protein NRDE2 homolog</fullName>
    </recommendedName>
</protein>
<dbReference type="GO" id="GO:0071013">
    <property type="term" value="C:catalytic step 2 spliceosome"/>
    <property type="evidence" value="ECO:0007669"/>
    <property type="project" value="TreeGrafter"/>
</dbReference>
<dbReference type="EMBL" id="CAMGYJ010000004">
    <property type="protein sequence ID" value="CAI0400205.1"/>
    <property type="molecule type" value="Genomic_DNA"/>
</dbReference>
<feature type="compositionally biased region" description="Basic residues" evidence="4">
    <location>
        <begin position="124"/>
        <end position="141"/>
    </location>
</feature>
<proteinExistence type="inferred from homology"/>
<dbReference type="GO" id="GO:0006396">
    <property type="term" value="P:RNA processing"/>
    <property type="evidence" value="ECO:0007669"/>
    <property type="project" value="InterPro"/>
</dbReference>
<feature type="compositionally biased region" description="Basic and acidic residues" evidence="4">
    <location>
        <begin position="103"/>
        <end position="113"/>
    </location>
</feature>